<evidence type="ECO:0000313" key="2">
    <source>
        <dbReference type="EMBL" id="OGY12383.1"/>
    </source>
</evidence>
<accession>A0A1G1VAI7</accession>
<evidence type="ECO:0000313" key="3">
    <source>
        <dbReference type="Proteomes" id="UP000178272"/>
    </source>
</evidence>
<dbReference type="Pfam" id="PF26593">
    <property type="entry name" value="TraC-like"/>
    <property type="match status" value="1"/>
</dbReference>
<dbReference type="EMBL" id="MHCA01000019">
    <property type="protein sequence ID" value="OGY12383.1"/>
    <property type="molecule type" value="Genomic_DNA"/>
</dbReference>
<dbReference type="AlphaFoldDB" id="A0A1G1VAI7"/>
<dbReference type="Proteomes" id="UP000178272">
    <property type="component" value="Unassembled WGS sequence"/>
</dbReference>
<protein>
    <recommendedName>
        <fullName evidence="1">TraC-like domain-containing protein</fullName>
    </recommendedName>
</protein>
<evidence type="ECO:0000259" key="1">
    <source>
        <dbReference type="Pfam" id="PF26593"/>
    </source>
</evidence>
<gene>
    <name evidence="2" type="ORF">A3F61_04130</name>
</gene>
<comment type="caution">
    <text evidence="2">The sequence shown here is derived from an EMBL/GenBank/DDBJ whole genome shotgun (WGS) entry which is preliminary data.</text>
</comment>
<dbReference type="InterPro" id="IPR058596">
    <property type="entry name" value="TraC-like_dom"/>
</dbReference>
<organism evidence="2 3">
    <name type="scientific">Candidatus Blackburnbacteria bacterium RIFCSPHIGHO2_12_FULL_41_13b</name>
    <dbReference type="NCBI Taxonomy" id="1797517"/>
    <lineage>
        <taxon>Bacteria</taxon>
        <taxon>Candidatus Blackburniibacteriota</taxon>
    </lineage>
</organism>
<dbReference type="STRING" id="1797517.A3F61_04130"/>
<sequence length="223" mass="25382">MLPFKPAKVVPISSTTQQHILIADITDDMLLTKEGGAAIIMRASALNFSLLSEKEQEAITYAYSAFLNSLSFAIQILVRSQKKDVTNYLNYLKEEADKQTNAKLKVLIGSYQTFVAQIVKKRNVLEKDFFIIIPFSPFELGISTTGMVNTLTRRQRSVPYPKDYVLKKVKTVLFPRRDHVIRQSGRLGIKVQQLTTEEIARLFHNIYRTDGRKENGKEISPNV</sequence>
<proteinExistence type="predicted"/>
<feature type="domain" description="TraC-like" evidence="1">
    <location>
        <begin position="41"/>
        <end position="151"/>
    </location>
</feature>
<name>A0A1G1VAI7_9BACT</name>
<reference evidence="2 3" key="1">
    <citation type="journal article" date="2016" name="Nat. Commun.">
        <title>Thousands of microbial genomes shed light on interconnected biogeochemical processes in an aquifer system.</title>
        <authorList>
            <person name="Anantharaman K."/>
            <person name="Brown C.T."/>
            <person name="Hug L.A."/>
            <person name="Sharon I."/>
            <person name="Castelle C.J."/>
            <person name="Probst A.J."/>
            <person name="Thomas B.C."/>
            <person name="Singh A."/>
            <person name="Wilkins M.J."/>
            <person name="Karaoz U."/>
            <person name="Brodie E.L."/>
            <person name="Williams K.H."/>
            <person name="Hubbard S.S."/>
            <person name="Banfield J.F."/>
        </authorList>
    </citation>
    <scope>NUCLEOTIDE SEQUENCE [LARGE SCALE GENOMIC DNA]</scope>
</reference>